<dbReference type="GO" id="GO:0043161">
    <property type="term" value="P:proteasome-mediated ubiquitin-dependent protein catabolic process"/>
    <property type="evidence" value="ECO:0007669"/>
    <property type="project" value="EnsemblFungi"/>
</dbReference>
<dbReference type="PROSITE" id="PS50250">
    <property type="entry name" value="PCI"/>
    <property type="match status" value="1"/>
</dbReference>
<dbReference type="InterPro" id="IPR019585">
    <property type="entry name" value="Rpn7/CSN1"/>
</dbReference>
<dbReference type="Pfam" id="PF21154">
    <property type="entry name" value="RPN7_PSMD6_C"/>
    <property type="match status" value="1"/>
</dbReference>
<protein>
    <submittedName>
        <fullName evidence="6">26S proteasome non-ATPase regulatory subunit 6-like protein</fullName>
    </submittedName>
    <submittedName>
        <fullName evidence="5">26S proteasome, regulatory subunit Rpn7 domain-containing protein</fullName>
    </submittedName>
</protein>
<dbReference type="GO" id="GO:0008541">
    <property type="term" value="C:proteasome regulatory particle, lid subcomplex"/>
    <property type="evidence" value="ECO:0007669"/>
    <property type="project" value="EnsemblFungi"/>
</dbReference>
<dbReference type="PANTHER" id="PTHR14145">
    <property type="entry name" value="26S PROTESOME SUBUNIT 6"/>
    <property type="match status" value="1"/>
</dbReference>
<dbReference type="SUPFAM" id="SSF81901">
    <property type="entry name" value="HCP-like"/>
    <property type="match status" value="1"/>
</dbReference>
<dbReference type="SUPFAM" id="SSF46785">
    <property type="entry name" value="Winged helix' DNA-binding domain"/>
    <property type="match status" value="1"/>
</dbReference>
<dbReference type="GO" id="GO:0005634">
    <property type="term" value="C:nucleus"/>
    <property type="evidence" value="ECO:0007669"/>
    <property type="project" value="EnsemblFungi"/>
</dbReference>
<reference evidence="6" key="3">
    <citation type="submission" date="2018-08" db="EMBL/GenBank/DDBJ databases">
        <title>Leveraging single-cell genomics to expand the Fungal Tree of Life.</title>
        <authorList>
            <consortium name="DOE Joint Genome Institute"/>
            <person name="Ahrendt S.R."/>
            <person name="Quandt C.A."/>
            <person name="Ciobanu D."/>
            <person name="Clum A."/>
            <person name="Salamov A."/>
            <person name="Andreopoulos B."/>
            <person name="Cheng J.-F."/>
            <person name="Woyke T."/>
            <person name="Pelin A."/>
            <person name="Henrissat B."/>
            <person name="Reynolds N."/>
            <person name="Benny G.L."/>
            <person name="Smith M.E."/>
            <person name="James T.Y."/>
            <person name="Grigoriev I.V."/>
        </authorList>
    </citation>
    <scope>NUCLEOTIDE SEQUENCE</scope>
    <source>
        <strain evidence="6">CSF55</strain>
    </source>
</reference>
<dbReference type="Gene3D" id="1.25.40.570">
    <property type="match status" value="1"/>
</dbReference>
<organism evidence="5 7">
    <name type="scientific">Rozella allomycis (strain CSF55)</name>
    <dbReference type="NCBI Taxonomy" id="988480"/>
    <lineage>
        <taxon>Eukaryota</taxon>
        <taxon>Fungi</taxon>
        <taxon>Fungi incertae sedis</taxon>
        <taxon>Cryptomycota</taxon>
        <taxon>Cryptomycota incertae sedis</taxon>
        <taxon>Rozella</taxon>
    </lineage>
</organism>
<sequence>MVEEANTLNKIPNLKLAQLKFLYIHQGHNPAIKEQIMTLVKDNFMAPYYSHICTELKWPVDAALLNQLSAKNETDLKNCEEKKIDAEKNLGDTEVLDAMILKADYLCQIGDKDGAIAAYAAVAEKTGSLGTKLDVAFSQIRLGFLYSDAELINKNIEKAKSLLESGGDWDRKNRLKVYEGLYAMSTRDFHTAADKFLDALATFTCTELLEYKEFIKYTIICALIAVDRIGIRKKLINAPEVLEVIHEISPLDSYMNSLYNCQYKEFFIALAKLETLLKSDRYLYPHYKYIVKEMKIKAYSQLLESYKSLSLKSMADAFGVTLDFIDRELCRFIAAGRLNCVIDKVSLIVETNRPDHKNAQYQIMIKHGDVLLNRVQKLSRVTQL</sequence>
<evidence type="ECO:0000313" key="6">
    <source>
        <dbReference type="EMBL" id="RKP21918.1"/>
    </source>
</evidence>
<dbReference type="SMART" id="SM00088">
    <property type="entry name" value="PINT"/>
    <property type="match status" value="1"/>
</dbReference>
<dbReference type="Pfam" id="PF01399">
    <property type="entry name" value="PCI"/>
    <property type="match status" value="1"/>
</dbReference>
<dbReference type="STRING" id="988480.A0A075AMT1"/>
<proteinExistence type="predicted"/>
<evidence type="ECO:0000313" key="5">
    <source>
        <dbReference type="EMBL" id="EPZ30991.1"/>
    </source>
</evidence>
<evidence type="ECO:0000313" key="8">
    <source>
        <dbReference type="Proteomes" id="UP000281549"/>
    </source>
</evidence>
<reference evidence="8" key="2">
    <citation type="journal article" date="2018" name="Nat. Microbiol.">
        <title>Leveraging single-cell genomics to expand the fungal tree of life.</title>
        <authorList>
            <person name="Ahrendt S.R."/>
            <person name="Quandt C.A."/>
            <person name="Ciobanu D."/>
            <person name="Clum A."/>
            <person name="Salamov A."/>
            <person name="Andreopoulos B."/>
            <person name="Cheng J.F."/>
            <person name="Woyke T."/>
            <person name="Pelin A."/>
            <person name="Henrissat B."/>
            <person name="Reynolds N.K."/>
            <person name="Benny G.L."/>
            <person name="Smith M.E."/>
            <person name="James T.Y."/>
            <person name="Grigoriev I.V."/>
        </authorList>
    </citation>
    <scope>NUCLEOTIDE SEQUENCE [LARGE SCALE GENOMIC DNA]</scope>
    <source>
        <strain evidence="8">CSF55</strain>
    </source>
</reference>
<evidence type="ECO:0000256" key="2">
    <source>
        <dbReference type="ARBA" id="ARBA00093435"/>
    </source>
</evidence>
<evidence type="ECO:0000256" key="1">
    <source>
        <dbReference type="ARBA" id="ARBA00022942"/>
    </source>
</evidence>
<feature type="domain" description="PCI" evidence="4">
    <location>
        <begin position="188"/>
        <end position="356"/>
    </location>
</feature>
<comment type="function">
    <text evidence="2">Component of the 19S cap proteasome complex which acts as a regulatory subunit of the 26S proteasome, involved in the ATP-dependent degradation of ubiquitinated proteins.</text>
</comment>
<dbReference type="HOGENOM" id="CLU_031814_0_0_1"/>
<dbReference type="GO" id="GO:0005198">
    <property type="term" value="F:structural molecule activity"/>
    <property type="evidence" value="ECO:0007669"/>
    <property type="project" value="EnsemblFungi"/>
</dbReference>
<dbReference type="OrthoDB" id="1452at2759"/>
<reference evidence="5 7" key="1">
    <citation type="journal article" date="2013" name="Curr. Biol.">
        <title>Shared signatures of parasitism and phylogenomics unite Cryptomycota and microsporidia.</title>
        <authorList>
            <person name="James T.Y."/>
            <person name="Pelin A."/>
            <person name="Bonen L."/>
            <person name="Ahrendt S."/>
            <person name="Sain D."/>
            <person name="Corradi N."/>
            <person name="Stajich J.E."/>
        </authorList>
    </citation>
    <scope>NUCLEOTIDE SEQUENCE [LARGE SCALE GENOMIC DNA]</scope>
    <source>
        <strain evidence="5 7">CSF55</strain>
        <strain evidence="5 7">CSF55</strain>
    </source>
</reference>
<dbReference type="Proteomes" id="UP000281549">
    <property type="component" value="Unassembled WGS sequence"/>
</dbReference>
<evidence type="ECO:0000313" key="7">
    <source>
        <dbReference type="Proteomes" id="UP000030755"/>
    </source>
</evidence>
<dbReference type="Proteomes" id="UP000030755">
    <property type="component" value="Unassembled WGS sequence"/>
</dbReference>
<name>A0A075AMT1_ROZAC</name>
<dbReference type="InterPro" id="IPR045135">
    <property type="entry name" value="Rpn7_N"/>
</dbReference>
<dbReference type="FunFam" id="1.25.40.570:FF:000005">
    <property type="entry name" value="26S proteasome regulatory subunit N7"/>
    <property type="match status" value="1"/>
</dbReference>
<evidence type="ECO:0000259" key="4">
    <source>
        <dbReference type="PROSITE" id="PS50250"/>
    </source>
</evidence>
<gene>
    <name evidence="5" type="ORF">O9G_001464</name>
    <name evidence="6" type="ORF">ROZALSC1DRAFT_26712</name>
</gene>
<evidence type="ECO:0000256" key="3">
    <source>
        <dbReference type="ARBA" id="ARBA00093502"/>
    </source>
</evidence>
<dbReference type="InterPro" id="IPR049549">
    <property type="entry name" value="RPN7_PSMD6_C"/>
</dbReference>
<comment type="subunit">
    <text evidence="3">The 26S proteasome is composed of a core protease, known as the 20S proteasome, capped at one or both ends by the 19S regulatory complex (RC). The RC is composed of at least 18 different subunits in two subcomplexes, the base and the lid, which form the portions proximal and distal to the 20S proteolytic core, respectively. Component of the lid subcomplex of the 19S RC.</text>
</comment>
<dbReference type="Pfam" id="PF10602">
    <property type="entry name" value="RPN7"/>
    <property type="match status" value="1"/>
</dbReference>
<dbReference type="OMA" id="RLHCKVD"/>
<dbReference type="InterPro" id="IPR036390">
    <property type="entry name" value="WH_DNA-bd_sf"/>
</dbReference>
<dbReference type="EMBL" id="KE561324">
    <property type="protein sequence ID" value="EPZ30991.1"/>
    <property type="molecule type" value="Genomic_DNA"/>
</dbReference>
<keyword evidence="1 5" id="KW-0647">Proteasome</keyword>
<keyword evidence="7" id="KW-1185">Reference proteome</keyword>
<dbReference type="EMBL" id="ML004921">
    <property type="protein sequence ID" value="RKP21918.1"/>
    <property type="molecule type" value="Genomic_DNA"/>
</dbReference>
<dbReference type="AlphaFoldDB" id="A0A075AMT1"/>
<dbReference type="InterPro" id="IPR000717">
    <property type="entry name" value="PCI_dom"/>
</dbReference>
<dbReference type="PANTHER" id="PTHR14145:SF1">
    <property type="entry name" value="26S PROTEASOME NON-ATPASE REGULATORY SUBUNIT 6"/>
    <property type="match status" value="1"/>
</dbReference>
<accession>A0A075AMT1</accession>